<sequence>MTKNKVGRPTKMTESTVQLLEQAFAIGCSDVEACVYAGINKSTLYSYCEKNPGFTDRKETLKTKPIMKAKMVINKALDDGDLATAHKVIDRKEGSRIKQDITSKSEVTMNFQDLTDEQLDSKLQSLLNEVTAVR</sequence>
<evidence type="ECO:0000313" key="2">
    <source>
        <dbReference type="Proteomes" id="UP001253545"/>
    </source>
</evidence>
<name>A0ABU2ZTY4_9ALTE</name>
<reference evidence="1 2" key="1">
    <citation type="submission" date="2023-09" db="EMBL/GenBank/DDBJ databases">
        <authorList>
            <person name="Rey-Velasco X."/>
        </authorList>
    </citation>
    <scope>NUCLEOTIDE SEQUENCE [LARGE SCALE GENOMIC DNA]</scope>
    <source>
        <strain evidence="1 2">P117</strain>
    </source>
</reference>
<accession>A0ABU2ZTY4</accession>
<dbReference type="RefSeq" id="WP_311369629.1">
    <property type="nucleotide sequence ID" value="NZ_JAVRHX010000005.1"/>
</dbReference>
<evidence type="ECO:0000313" key="1">
    <source>
        <dbReference type="EMBL" id="MDT0596103.1"/>
    </source>
</evidence>
<proteinExistence type="predicted"/>
<evidence type="ECO:0008006" key="3">
    <source>
        <dbReference type="Google" id="ProtNLM"/>
    </source>
</evidence>
<keyword evidence="2" id="KW-1185">Reference proteome</keyword>
<dbReference type="EMBL" id="JAVRHX010000005">
    <property type="protein sequence ID" value="MDT0596103.1"/>
    <property type="molecule type" value="Genomic_DNA"/>
</dbReference>
<gene>
    <name evidence="1" type="ORF">RM552_14715</name>
</gene>
<comment type="caution">
    <text evidence="1">The sequence shown here is derived from an EMBL/GenBank/DDBJ whole genome shotgun (WGS) entry which is preliminary data.</text>
</comment>
<protein>
    <recommendedName>
        <fullName evidence="3">Phage protein</fullName>
    </recommendedName>
</protein>
<organism evidence="1 2">
    <name type="scientific">Glaciecola petra</name>
    <dbReference type="NCBI Taxonomy" id="3075602"/>
    <lineage>
        <taxon>Bacteria</taxon>
        <taxon>Pseudomonadati</taxon>
        <taxon>Pseudomonadota</taxon>
        <taxon>Gammaproteobacteria</taxon>
        <taxon>Alteromonadales</taxon>
        <taxon>Alteromonadaceae</taxon>
        <taxon>Glaciecola</taxon>
    </lineage>
</organism>
<dbReference type="Proteomes" id="UP001253545">
    <property type="component" value="Unassembled WGS sequence"/>
</dbReference>